<dbReference type="GO" id="GO:0017004">
    <property type="term" value="P:cytochrome complex assembly"/>
    <property type="evidence" value="ECO:0007669"/>
    <property type="project" value="UniProtKB-KW"/>
</dbReference>
<dbReference type="RefSeq" id="WP_189987704.1">
    <property type="nucleotide sequence ID" value="NZ_BMZS01000002.1"/>
</dbReference>
<dbReference type="InterPro" id="IPR026031">
    <property type="entry name" value="Cyt_c_CcmB_bac"/>
</dbReference>
<comment type="function">
    <text evidence="1 12">Required for the export of heme to the periplasm for the biogenesis of c-type cytochromes.</text>
</comment>
<keyword evidence="11 12" id="KW-0472">Membrane</keyword>
<evidence type="ECO:0000313" key="14">
    <source>
        <dbReference type="EMBL" id="GHD43021.1"/>
    </source>
</evidence>
<keyword evidence="7 12" id="KW-0997">Cell inner membrane</keyword>
<feature type="transmembrane region" description="Helical" evidence="13">
    <location>
        <begin position="20"/>
        <end position="40"/>
    </location>
</feature>
<dbReference type="GO" id="GO:0005886">
    <property type="term" value="C:plasma membrane"/>
    <property type="evidence" value="ECO:0007669"/>
    <property type="project" value="UniProtKB-SubCell"/>
</dbReference>
<keyword evidence="15" id="KW-1185">Reference proteome</keyword>
<name>A0A918XPX7_9PROT</name>
<gene>
    <name evidence="14" type="ORF">GCM10017083_08640</name>
</gene>
<protein>
    <recommendedName>
        <fullName evidence="4 12">Heme exporter protein B</fullName>
    </recommendedName>
</protein>
<comment type="caution">
    <text evidence="14">The sequence shown here is derived from an EMBL/GenBank/DDBJ whole genome shotgun (WGS) entry which is preliminary data.</text>
</comment>
<evidence type="ECO:0000256" key="2">
    <source>
        <dbReference type="ARBA" id="ARBA00004429"/>
    </source>
</evidence>
<proteinExistence type="inferred from homology"/>
<dbReference type="PIRSF" id="PIRSF002764">
    <property type="entry name" value="CcmB"/>
    <property type="match status" value="1"/>
</dbReference>
<dbReference type="AlphaFoldDB" id="A0A918XPX7"/>
<dbReference type="PANTHER" id="PTHR30070:SF1">
    <property type="entry name" value="CYTOCHROME C BIOGENESIS B-RELATED"/>
    <property type="match status" value="1"/>
</dbReference>
<reference evidence="14" key="1">
    <citation type="journal article" date="2014" name="Int. J. Syst. Evol. Microbiol.">
        <title>Complete genome sequence of Corynebacterium casei LMG S-19264T (=DSM 44701T), isolated from a smear-ripened cheese.</title>
        <authorList>
            <consortium name="US DOE Joint Genome Institute (JGI-PGF)"/>
            <person name="Walter F."/>
            <person name="Albersmeier A."/>
            <person name="Kalinowski J."/>
            <person name="Ruckert C."/>
        </authorList>
    </citation>
    <scope>NUCLEOTIDE SEQUENCE</scope>
    <source>
        <strain evidence="14">KCTC 42651</strain>
    </source>
</reference>
<dbReference type="NCBIfam" id="TIGR01190">
    <property type="entry name" value="ccmB"/>
    <property type="match status" value="1"/>
</dbReference>
<dbReference type="Pfam" id="PF03379">
    <property type="entry name" value="CcmB"/>
    <property type="match status" value="1"/>
</dbReference>
<evidence type="ECO:0000256" key="4">
    <source>
        <dbReference type="ARBA" id="ARBA00016452"/>
    </source>
</evidence>
<dbReference type="InterPro" id="IPR003544">
    <property type="entry name" value="Cyt_c_biogenesis_CcmB"/>
</dbReference>
<evidence type="ECO:0000313" key="15">
    <source>
        <dbReference type="Proteomes" id="UP000630353"/>
    </source>
</evidence>
<dbReference type="Proteomes" id="UP000630353">
    <property type="component" value="Unassembled WGS sequence"/>
</dbReference>
<keyword evidence="5 12" id="KW-0813">Transport</keyword>
<evidence type="ECO:0000256" key="6">
    <source>
        <dbReference type="ARBA" id="ARBA00022475"/>
    </source>
</evidence>
<evidence type="ECO:0000256" key="11">
    <source>
        <dbReference type="ARBA" id="ARBA00023136"/>
    </source>
</evidence>
<dbReference type="GO" id="GO:1903607">
    <property type="term" value="P:cytochrome c biosynthetic process"/>
    <property type="evidence" value="ECO:0007669"/>
    <property type="project" value="TreeGrafter"/>
</dbReference>
<dbReference type="PRINTS" id="PR01414">
    <property type="entry name" value="CCMBBIOGNSIS"/>
</dbReference>
<sequence>MSGFLALIGRDLRLARRQGADVAMTLAFFVVVVALFPLGLGPTPALLARIAPGVLWVTALLAAMLSFDRLFQQDADDGGLDLLALSGLPLAVVALAKAVAHWLTTGLPTVLLAPLLAVTLDLPAAAYPALMAGLLLGTPTVSLLGTVGAALVVGARRAGVLVALIVLPLTIPVLIFGVAAVEAGSAGLETRPHLLLLAALLAGAVPLAPLAAGAALRQAVE</sequence>
<evidence type="ECO:0000256" key="13">
    <source>
        <dbReference type="SAM" id="Phobius"/>
    </source>
</evidence>
<evidence type="ECO:0000256" key="12">
    <source>
        <dbReference type="PIRNR" id="PIRNR002764"/>
    </source>
</evidence>
<comment type="similarity">
    <text evidence="3 12">Belongs to the CcmB/CycW/HelB family.</text>
</comment>
<keyword evidence="6 12" id="KW-1003">Cell membrane</keyword>
<feature type="transmembrane region" description="Helical" evidence="13">
    <location>
        <begin position="124"/>
        <end position="153"/>
    </location>
</feature>
<reference evidence="14" key="2">
    <citation type="submission" date="2020-09" db="EMBL/GenBank/DDBJ databases">
        <authorList>
            <person name="Sun Q."/>
            <person name="Kim S."/>
        </authorList>
    </citation>
    <scope>NUCLEOTIDE SEQUENCE</scope>
    <source>
        <strain evidence="14">KCTC 42651</strain>
    </source>
</reference>
<feature type="transmembrane region" description="Helical" evidence="13">
    <location>
        <begin position="160"/>
        <end position="181"/>
    </location>
</feature>
<evidence type="ECO:0000256" key="7">
    <source>
        <dbReference type="ARBA" id="ARBA00022519"/>
    </source>
</evidence>
<comment type="subcellular location">
    <subcellularLocation>
        <location evidence="2">Cell inner membrane</location>
        <topology evidence="2">Multi-pass membrane protein</topology>
    </subcellularLocation>
</comment>
<evidence type="ECO:0000256" key="3">
    <source>
        <dbReference type="ARBA" id="ARBA00010544"/>
    </source>
</evidence>
<dbReference type="PANTHER" id="PTHR30070">
    <property type="entry name" value="HEME EXPORTER PROTEIN B"/>
    <property type="match status" value="1"/>
</dbReference>
<evidence type="ECO:0000256" key="1">
    <source>
        <dbReference type="ARBA" id="ARBA00002442"/>
    </source>
</evidence>
<keyword evidence="9 12" id="KW-0201">Cytochrome c-type biogenesis</keyword>
<dbReference type="GO" id="GO:0015232">
    <property type="term" value="F:heme transmembrane transporter activity"/>
    <property type="evidence" value="ECO:0007669"/>
    <property type="project" value="InterPro"/>
</dbReference>
<feature type="transmembrane region" description="Helical" evidence="13">
    <location>
        <begin position="46"/>
        <end position="67"/>
    </location>
</feature>
<keyword evidence="10 13" id="KW-1133">Transmembrane helix</keyword>
<accession>A0A918XPX7</accession>
<evidence type="ECO:0000256" key="5">
    <source>
        <dbReference type="ARBA" id="ARBA00022448"/>
    </source>
</evidence>
<dbReference type="EMBL" id="BMZS01000002">
    <property type="protein sequence ID" value="GHD43021.1"/>
    <property type="molecule type" value="Genomic_DNA"/>
</dbReference>
<evidence type="ECO:0000256" key="10">
    <source>
        <dbReference type="ARBA" id="ARBA00022989"/>
    </source>
</evidence>
<keyword evidence="8 13" id="KW-0812">Transmembrane</keyword>
<evidence type="ECO:0000256" key="9">
    <source>
        <dbReference type="ARBA" id="ARBA00022748"/>
    </source>
</evidence>
<evidence type="ECO:0000256" key="8">
    <source>
        <dbReference type="ARBA" id="ARBA00022692"/>
    </source>
</evidence>
<feature type="transmembrane region" description="Helical" evidence="13">
    <location>
        <begin position="193"/>
        <end position="216"/>
    </location>
</feature>
<organism evidence="14 15">
    <name type="scientific">Thalassobaculum fulvum</name>
    <dbReference type="NCBI Taxonomy" id="1633335"/>
    <lineage>
        <taxon>Bacteria</taxon>
        <taxon>Pseudomonadati</taxon>
        <taxon>Pseudomonadota</taxon>
        <taxon>Alphaproteobacteria</taxon>
        <taxon>Rhodospirillales</taxon>
        <taxon>Thalassobaculaceae</taxon>
        <taxon>Thalassobaculum</taxon>
    </lineage>
</organism>